<keyword evidence="1" id="KW-0732">Signal</keyword>
<evidence type="ECO:0000256" key="1">
    <source>
        <dbReference type="SAM" id="SignalP"/>
    </source>
</evidence>
<feature type="chain" id="PRO_5047143340" evidence="1">
    <location>
        <begin position="28"/>
        <end position="388"/>
    </location>
</feature>
<sequence length="388" mass="42698">MRKKILKGVFCSALSIVMATGGVFVSAAPKQAEVTTKIQSVQNSKIVNLQQTKTSENTKSKAQARTAVQLNNVTVPTIWNTSVKSAVKSVTLENGNDIGTITIKNAGTLVAAFGVDFVVRDANYQYIMGSTNGLLYNANMKPGTYHLYTKDVVKGTANISLSLYPNQNNRTLGSKVIMIGGTGKNSYQYFKVSKRGIAIIGLQGVWVNPTNFGKTYGITNYVQKKSGSSWKTVSSSQYTTESRNYNSVYGLPAGSYRVVLKSTYQSGVIGAAYRQVAANSSYGTSKKKAKTISRKKYKKQTFLTTDSVKKEHWYKIKVSKKRTTYIDVTSLGSSGTIYCTVSGKARFKTKNIKNGTRYYLKAPKGTYYIRVKRYSKSTTGAYQVKYVK</sequence>
<reference evidence="2 3" key="1">
    <citation type="submission" date="2024-04" db="EMBL/GenBank/DDBJ databases">
        <title>Human intestinal bacterial collection.</title>
        <authorList>
            <person name="Pauvert C."/>
            <person name="Hitch T.C.A."/>
            <person name="Clavel T."/>
        </authorList>
    </citation>
    <scope>NUCLEOTIDE SEQUENCE [LARGE SCALE GENOMIC DNA]</scope>
    <source>
        <strain evidence="2 3">CLA-AA-H249</strain>
    </source>
</reference>
<evidence type="ECO:0000313" key="2">
    <source>
        <dbReference type="EMBL" id="MEQ2710213.1"/>
    </source>
</evidence>
<feature type="signal peptide" evidence="1">
    <location>
        <begin position="1"/>
        <end position="27"/>
    </location>
</feature>
<organism evidence="2 3">
    <name type="scientific">Anaerostipes amylophilus</name>
    <dbReference type="NCBI Taxonomy" id="2981779"/>
    <lineage>
        <taxon>Bacteria</taxon>
        <taxon>Bacillati</taxon>
        <taxon>Bacillota</taxon>
        <taxon>Clostridia</taxon>
        <taxon>Lachnospirales</taxon>
        <taxon>Lachnospiraceae</taxon>
        <taxon>Anaerostipes</taxon>
    </lineage>
</organism>
<dbReference type="RefSeq" id="WP_022375578.1">
    <property type="nucleotide sequence ID" value="NZ_JAOQJG010000001.1"/>
</dbReference>
<accession>A0ABV1ISL6</accession>
<dbReference type="Proteomes" id="UP001482154">
    <property type="component" value="Unassembled WGS sequence"/>
</dbReference>
<gene>
    <name evidence="2" type="ORF">AAAU51_03370</name>
</gene>
<name>A0ABV1ISL6_9FIRM</name>
<protein>
    <submittedName>
        <fullName evidence="2">Uncharacterized protein</fullName>
    </submittedName>
</protein>
<comment type="caution">
    <text evidence="2">The sequence shown here is derived from an EMBL/GenBank/DDBJ whole genome shotgun (WGS) entry which is preliminary data.</text>
</comment>
<keyword evidence="3" id="KW-1185">Reference proteome</keyword>
<dbReference type="Gene3D" id="2.60.120.380">
    <property type="match status" value="1"/>
</dbReference>
<dbReference type="EMBL" id="JBBNIN010000003">
    <property type="protein sequence ID" value="MEQ2710213.1"/>
    <property type="molecule type" value="Genomic_DNA"/>
</dbReference>
<proteinExistence type="predicted"/>
<evidence type="ECO:0000313" key="3">
    <source>
        <dbReference type="Proteomes" id="UP001482154"/>
    </source>
</evidence>